<comment type="caution">
    <text evidence="1">The sequence shown here is derived from an EMBL/GenBank/DDBJ whole genome shotgun (WGS) entry which is preliminary data.</text>
</comment>
<name>A0A9P7D7Z2_9AGAM</name>
<dbReference type="OrthoDB" id="2748837at2759"/>
<organism evidence="1 2">
    <name type="scientific">Suillus placidus</name>
    <dbReference type="NCBI Taxonomy" id="48579"/>
    <lineage>
        <taxon>Eukaryota</taxon>
        <taxon>Fungi</taxon>
        <taxon>Dikarya</taxon>
        <taxon>Basidiomycota</taxon>
        <taxon>Agaricomycotina</taxon>
        <taxon>Agaricomycetes</taxon>
        <taxon>Agaricomycetidae</taxon>
        <taxon>Boletales</taxon>
        <taxon>Suillineae</taxon>
        <taxon>Suillaceae</taxon>
        <taxon>Suillus</taxon>
    </lineage>
</organism>
<evidence type="ECO:0000313" key="1">
    <source>
        <dbReference type="EMBL" id="KAG1782402.1"/>
    </source>
</evidence>
<feature type="non-terminal residue" evidence="1">
    <location>
        <position position="52"/>
    </location>
</feature>
<gene>
    <name evidence="1" type="ORF">EV702DRAFT_925011</name>
</gene>
<proteinExistence type="predicted"/>
<sequence length="52" mass="5812">MLSVTCDNTSNNNVMVDKLAMLVPEFAGEVSHTRCFLHTVNLVAKSLIREFD</sequence>
<reference evidence="1" key="1">
    <citation type="journal article" date="2020" name="New Phytol.">
        <title>Comparative genomics reveals dynamic genome evolution in host specialist ectomycorrhizal fungi.</title>
        <authorList>
            <person name="Lofgren L.A."/>
            <person name="Nguyen N.H."/>
            <person name="Vilgalys R."/>
            <person name="Ruytinx J."/>
            <person name="Liao H.L."/>
            <person name="Branco S."/>
            <person name="Kuo A."/>
            <person name="LaButti K."/>
            <person name="Lipzen A."/>
            <person name="Andreopoulos W."/>
            <person name="Pangilinan J."/>
            <person name="Riley R."/>
            <person name="Hundley H."/>
            <person name="Na H."/>
            <person name="Barry K."/>
            <person name="Grigoriev I.V."/>
            <person name="Stajich J.E."/>
            <person name="Kennedy P.G."/>
        </authorList>
    </citation>
    <scope>NUCLEOTIDE SEQUENCE</scope>
    <source>
        <strain evidence="1">DOB743</strain>
    </source>
</reference>
<accession>A0A9P7D7Z2</accession>
<dbReference type="EMBL" id="JABBWD010000003">
    <property type="protein sequence ID" value="KAG1782402.1"/>
    <property type="molecule type" value="Genomic_DNA"/>
</dbReference>
<evidence type="ECO:0000313" key="2">
    <source>
        <dbReference type="Proteomes" id="UP000714275"/>
    </source>
</evidence>
<keyword evidence="2" id="KW-1185">Reference proteome</keyword>
<protein>
    <submittedName>
        <fullName evidence="1">Uncharacterized protein</fullName>
    </submittedName>
</protein>
<dbReference type="AlphaFoldDB" id="A0A9P7D7Z2"/>
<dbReference type="Proteomes" id="UP000714275">
    <property type="component" value="Unassembled WGS sequence"/>
</dbReference>